<feature type="transmembrane region" description="Helical" evidence="6">
    <location>
        <begin position="513"/>
        <end position="530"/>
    </location>
</feature>
<evidence type="ECO:0000259" key="7">
    <source>
        <dbReference type="Pfam" id="PF03772"/>
    </source>
</evidence>
<keyword evidence="4 6" id="KW-1133">Transmembrane helix</keyword>
<dbReference type="Pfam" id="PF13567">
    <property type="entry name" value="DUF4131"/>
    <property type="match status" value="1"/>
</dbReference>
<proteinExistence type="predicted"/>
<feature type="transmembrane region" description="Helical" evidence="6">
    <location>
        <begin position="359"/>
        <end position="379"/>
    </location>
</feature>
<dbReference type="Pfam" id="PF03772">
    <property type="entry name" value="Competence"/>
    <property type="match status" value="1"/>
</dbReference>
<feature type="transmembrane region" description="Helical" evidence="6">
    <location>
        <begin position="265"/>
        <end position="287"/>
    </location>
</feature>
<dbReference type="PANTHER" id="PTHR30619">
    <property type="entry name" value="DNA INTERNALIZATION/COMPETENCE PROTEIN COMEC/REC2"/>
    <property type="match status" value="1"/>
</dbReference>
<reference evidence="10" key="1">
    <citation type="journal article" date="2019" name="Int. J. Syst. Evol. Microbiol.">
        <title>The Global Catalogue of Microorganisms (GCM) 10K type strain sequencing project: providing services to taxonomists for standard genome sequencing and annotation.</title>
        <authorList>
            <consortium name="The Broad Institute Genomics Platform"/>
            <consortium name="The Broad Institute Genome Sequencing Center for Infectious Disease"/>
            <person name="Wu L."/>
            <person name="Ma J."/>
        </authorList>
    </citation>
    <scope>NUCLEOTIDE SEQUENCE [LARGE SCALE GENOMIC DNA]</scope>
    <source>
        <strain evidence="10">KCTC 42456</strain>
    </source>
</reference>
<gene>
    <name evidence="9" type="ORF">ACFSSE_16270</name>
</gene>
<name>A0ABW5TVG8_9SPHI</name>
<comment type="caution">
    <text evidence="9">The sequence shown here is derived from an EMBL/GenBank/DDBJ whole genome shotgun (WGS) entry which is preliminary data.</text>
</comment>
<organism evidence="9 10">
    <name type="scientific">Pedobacter alpinus</name>
    <dbReference type="NCBI Taxonomy" id="1590643"/>
    <lineage>
        <taxon>Bacteria</taxon>
        <taxon>Pseudomonadati</taxon>
        <taxon>Bacteroidota</taxon>
        <taxon>Sphingobacteriia</taxon>
        <taxon>Sphingobacteriales</taxon>
        <taxon>Sphingobacteriaceae</taxon>
        <taxon>Pedobacter</taxon>
    </lineage>
</organism>
<feature type="transmembrane region" description="Helical" evidence="6">
    <location>
        <begin position="391"/>
        <end position="417"/>
    </location>
</feature>
<dbReference type="Proteomes" id="UP001597546">
    <property type="component" value="Unassembled WGS sequence"/>
</dbReference>
<dbReference type="InterPro" id="IPR004477">
    <property type="entry name" value="ComEC_N"/>
</dbReference>
<dbReference type="InterPro" id="IPR052159">
    <property type="entry name" value="Competence_DNA_uptake"/>
</dbReference>
<evidence type="ECO:0000259" key="8">
    <source>
        <dbReference type="Pfam" id="PF13567"/>
    </source>
</evidence>
<evidence type="ECO:0000256" key="4">
    <source>
        <dbReference type="ARBA" id="ARBA00022989"/>
    </source>
</evidence>
<feature type="domain" description="DUF4131" evidence="8">
    <location>
        <begin position="34"/>
        <end position="198"/>
    </location>
</feature>
<dbReference type="InterPro" id="IPR025405">
    <property type="entry name" value="DUF4131"/>
</dbReference>
<keyword evidence="5 6" id="KW-0472">Membrane</keyword>
<evidence type="ECO:0000256" key="2">
    <source>
        <dbReference type="ARBA" id="ARBA00022475"/>
    </source>
</evidence>
<feature type="transmembrane region" description="Helical" evidence="6">
    <location>
        <begin position="457"/>
        <end position="476"/>
    </location>
</feature>
<dbReference type="EMBL" id="JBHULV010000052">
    <property type="protein sequence ID" value="MFD2733267.1"/>
    <property type="molecule type" value="Genomic_DNA"/>
</dbReference>
<comment type="subcellular location">
    <subcellularLocation>
        <location evidence="1">Cell membrane</location>
        <topology evidence="1">Multi-pass membrane protein</topology>
    </subcellularLocation>
</comment>
<feature type="transmembrane region" description="Helical" evidence="6">
    <location>
        <begin position="37"/>
        <end position="57"/>
    </location>
</feature>
<protein>
    <submittedName>
        <fullName evidence="9">ComEC/Rec2 family competence protein</fullName>
    </submittedName>
</protein>
<sequence length="688" mass="79049">MIAYFKTEVPFLRLVLIFIVGVALSITQNLAPNLWYNYIWFGCIISLLITALTYKYFKLYLKRHYTGLLVYITMFISGIVLCNQHKEIYKPNHFSKLQAQQLIGVVNEAPKIKGDVARFTLNIKNNVHNYKITPSTGKLLIALRFDTTKTLNLSYGDLIILKSKYQITEPAYNPSEFNYRRYLSFQNIYHQTFINQRQISKIGINEGNPIIAFALDFREKQVLKFNQFLENANAKAVASTLILGYRAQLDKELLTTYSNTGTMHVLSVSGMHVAIVVMLLSYLLGFLDKQQKTKILKTIIIIFLVWFYALITGLAPSVCRAALMITFVLVAKARSSSVNIFNVLAISAFILLLYNPYNLVNVGFQLSYVAVGGLIYLYPKVHSIYQTQNKIIGFIWSTMAVSIAAQIATAPISLFYFHQFPVYFILSNVFIVIPAVLIMYVGIAFLLSWFYLPAIKFLGFILNKLIIFTNDGLHFIENIPHANITQVWLNSFEIILFYLLLASITFTVANIKYLKYCYAFITLIVFSLTVKQFKHMNQKNATFFSLRKNTAIALIEGRNAVLITDLDKEEFTYTFSVKPYLDSCNVNNIEFINPHLSSDEKIINFNNKSLKIINHQTNFYSKSKQDWLLLSSNKVINLDKVLTKNKFETLLIDGRNRDFVIKALKLQAQNLKIKTHTLKREFALEYKL</sequence>
<keyword evidence="2" id="KW-1003">Cell membrane</keyword>
<keyword evidence="10" id="KW-1185">Reference proteome</keyword>
<feature type="transmembrane region" description="Helical" evidence="6">
    <location>
        <begin position="12"/>
        <end position="31"/>
    </location>
</feature>
<dbReference type="PANTHER" id="PTHR30619:SF1">
    <property type="entry name" value="RECOMBINATION PROTEIN 2"/>
    <property type="match status" value="1"/>
</dbReference>
<evidence type="ECO:0000313" key="10">
    <source>
        <dbReference type="Proteomes" id="UP001597546"/>
    </source>
</evidence>
<evidence type="ECO:0000256" key="5">
    <source>
        <dbReference type="ARBA" id="ARBA00023136"/>
    </source>
</evidence>
<feature type="transmembrane region" description="Helical" evidence="6">
    <location>
        <begin position="64"/>
        <end position="81"/>
    </location>
</feature>
<feature type="transmembrane region" description="Helical" evidence="6">
    <location>
        <begin position="336"/>
        <end position="354"/>
    </location>
</feature>
<dbReference type="NCBIfam" id="TIGR00360">
    <property type="entry name" value="ComEC_N-term"/>
    <property type="match status" value="1"/>
</dbReference>
<feature type="domain" description="ComEC/Rec2-related protein" evidence="7">
    <location>
        <begin position="241"/>
        <end position="506"/>
    </location>
</feature>
<feature type="transmembrane region" description="Helical" evidence="6">
    <location>
        <begin position="429"/>
        <end position="451"/>
    </location>
</feature>
<feature type="transmembrane region" description="Helical" evidence="6">
    <location>
        <begin position="488"/>
        <end position="507"/>
    </location>
</feature>
<evidence type="ECO:0000313" key="9">
    <source>
        <dbReference type="EMBL" id="MFD2733267.1"/>
    </source>
</evidence>
<dbReference type="RefSeq" id="WP_379046142.1">
    <property type="nucleotide sequence ID" value="NZ_JBHSKW010000058.1"/>
</dbReference>
<evidence type="ECO:0000256" key="3">
    <source>
        <dbReference type="ARBA" id="ARBA00022692"/>
    </source>
</evidence>
<keyword evidence="3 6" id="KW-0812">Transmembrane</keyword>
<feature type="transmembrane region" description="Helical" evidence="6">
    <location>
        <begin position="299"/>
        <end position="330"/>
    </location>
</feature>
<accession>A0ABW5TVG8</accession>
<evidence type="ECO:0000256" key="1">
    <source>
        <dbReference type="ARBA" id="ARBA00004651"/>
    </source>
</evidence>
<evidence type="ECO:0000256" key="6">
    <source>
        <dbReference type="SAM" id="Phobius"/>
    </source>
</evidence>